<evidence type="ECO:0000313" key="1">
    <source>
        <dbReference type="EMBL" id="KAJ3554506.1"/>
    </source>
</evidence>
<dbReference type="EMBL" id="JANHOG010000424">
    <property type="protein sequence ID" value="KAJ3554506.1"/>
    <property type="molecule type" value="Genomic_DNA"/>
</dbReference>
<dbReference type="Proteomes" id="UP001148662">
    <property type="component" value="Unassembled WGS sequence"/>
</dbReference>
<organism evidence="1 2">
    <name type="scientific">Phlebia brevispora</name>
    <dbReference type="NCBI Taxonomy" id="194682"/>
    <lineage>
        <taxon>Eukaryota</taxon>
        <taxon>Fungi</taxon>
        <taxon>Dikarya</taxon>
        <taxon>Basidiomycota</taxon>
        <taxon>Agaricomycotina</taxon>
        <taxon>Agaricomycetes</taxon>
        <taxon>Polyporales</taxon>
        <taxon>Meruliaceae</taxon>
        <taxon>Phlebia</taxon>
    </lineage>
</organism>
<protein>
    <submittedName>
        <fullName evidence="1">Uncharacterized protein</fullName>
    </submittedName>
</protein>
<reference evidence="1" key="1">
    <citation type="submission" date="2022-07" db="EMBL/GenBank/DDBJ databases">
        <title>Genome Sequence of Phlebia brevispora.</title>
        <authorList>
            <person name="Buettner E."/>
        </authorList>
    </citation>
    <scope>NUCLEOTIDE SEQUENCE</scope>
    <source>
        <strain evidence="1">MPL23</strain>
    </source>
</reference>
<keyword evidence="2" id="KW-1185">Reference proteome</keyword>
<proteinExistence type="predicted"/>
<comment type="caution">
    <text evidence="1">The sequence shown here is derived from an EMBL/GenBank/DDBJ whole genome shotgun (WGS) entry which is preliminary data.</text>
</comment>
<name>A0ACC1T6Q2_9APHY</name>
<sequence>MEAIDSFSKIAEKLDARVVLPLASVVTWLIYKKYEPTGLKSSTLLLLVVPGLLSGALRTHFPTLLHTVAVVYIRYWTLLTLLIVAYRISPFHPLAAYPGPLLCKVSKLWHAYIVWRYGKSFRYVQELHEQYGEIVRIGPNELSVCHKDIATAVLGPKGLPRGPYYDTREHEEGVSLDGLRDMTVHTSRRRPWARGMNSTAMKYYEGLIKSTVDDLLAGLHKRGGQKLDISAWMTFFGFDFMGHMAFSYDYRMLKEGRDESGLAHMIERALIDAAWLSHIPWAIPFAKTFGGSSAWDEIKVVGETTVKRRIDAGFQHPDLFHHLLDEGGSEPERPSLVTAAIDGQLAIIAGSDTAATTLAHLWYFLLTNPLCFKLLRKEVDETFPHGEDAASDLAKQSAMPYLNACINETLRLYPPVLTGLQRRVIAGSGGKMIGPYFVPEETQVSLWAYSIQRDPQHYSPLPNTFWPERWLVQEQYTLPSGDTITQEQVHTNRDVFMPFSQGPMVCAGKNVALAEMRAVVCAVMQQFDFEIADKAPFETWEDDIALDEVVGIVHSGSKAKGVGRFILPVANTLYLYTRLPLKTDVAALYGIVFCIAAAASGKNVGQGGKDNEKRQRAVSDQNHAAAIAAHPLLPIFRQYTRD</sequence>
<gene>
    <name evidence="1" type="ORF">NM688_g3073</name>
</gene>
<accession>A0ACC1T6Q2</accession>
<evidence type="ECO:0000313" key="2">
    <source>
        <dbReference type="Proteomes" id="UP001148662"/>
    </source>
</evidence>